<name>A0A7S4G4W2_9EUGL</name>
<evidence type="ECO:0000313" key="2">
    <source>
        <dbReference type="EMBL" id="CAE0825311.1"/>
    </source>
</evidence>
<reference evidence="2" key="1">
    <citation type="submission" date="2021-01" db="EMBL/GenBank/DDBJ databases">
        <authorList>
            <person name="Corre E."/>
            <person name="Pelletier E."/>
            <person name="Niang G."/>
            <person name="Scheremetjew M."/>
            <person name="Finn R."/>
            <person name="Kale V."/>
            <person name="Holt S."/>
            <person name="Cochrane G."/>
            <person name="Meng A."/>
            <person name="Brown T."/>
            <person name="Cohen L."/>
        </authorList>
    </citation>
    <scope>NUCLEOTIDE SEQUENCE</scope>
    <source>
        <strain evidence="2">CCMP1594</strain>
    </source>
</reference>
<dbReference type="EMBL" id="HBJA01105805">
    <property type="protein sequence ID" value="CAE0825311.1"/>
    <property type="molecule type" value="Transcribed_RNA"/>
</dbReference>
<accession>A0A7S4G4W2</accession>
<feature type="region of interest" description="Disordered" evidence="1">
    <location>
        <begin position="63"/>
        <end position="185"/>
    </location>
</feature>
<feature type="compositionally biased region" description="Basic and acidic residues" evidence="1">
    <location>
        <begin position="76"/>
        <end position="92"/>
    </location>
</feature>
<dbReference type="AlphaFoldDB" id="A0A7S4G4W2"/>
<evidence type="ECO:0000256" key="1">
    <source>
        <dbReference type="SAM" id="MobiDB-lite"/>
    </source>
</evidence>
<feature type="compositionally biased region" description="Low complexity" evidence="1">
    <location>
        <begin position="149"/>
        <end position="158"/>
    </location>
</feature>
<feature type="compositionally biased region" description="Basic and acidic residues" evidence="1">
    <location>
        <begin position="124"/>
        <end position="140"/>
    </location>
</feature>
<protein>
    <submittedName>
        <fullName evidence="2">Uncharacterized protein</fullName>
    </submittedName>
</protein>
<gene>
    <name evidence="2" type="ORF">EGYM00163_LOCUS36557</name>
</gene>
<sequence length="307" mass="33061">MQFAKYAVEAAPELLKAGFDHPSKFDDVNASNLNALLSIRPPPIIVAMCGVTCDTAETRIETEPAAKTTSKSDAQTVDKPKVKSQEKAEVKSAAKPVAKRPLAKILASGPHPRPSPEAKTNTGHTEEAPQRPKSDHDTHTHTLAKKASTKSAITKSTSGNGSGAKGSIKAEGDSSHSPPVRTKSGVTKHHFDYDAVKVEVFESGWKKAKSQWTGTILCPTEEEARRIMAIDGKPDDRCFGKNVVVIKDPEEATEQGPSHHAPAYTGDNNKEWKHVIHCSSYKDANAMALADGQHNGKFFGCKIVLKP</sequence>
<organism evidence="2">
    <name type="scientific">Eutreptiella gymnastica</name>
    <dbReference type="NCBI Taxonomy" id="73025"/>
    <lineage>
        <taxon>Eukaryota</taxon>
        <taxon>Discoba</taxon>
        <taxon>Euglenozoa</taxon>
        <taxon>Euglenida</taxon>
        <taxon>Spirocuta</taxon>
        <taxon>Euglenophyceae</taxon>
        <taxon>Eutreptiales</taxon>
        <taxon>Eutreptiaceae</taxon>
        <taxon>Eutreptiella</taxon>
    </lineage>
</organism>
<proteinExistence type="predicted"/>